<evidence type="ECO:0000313" key="3">
    <source>
        <dbReference type="Proteomes" id="UP000222542"/>
    </source>
</evidence>
<comment type="caution">
    <text evidence="2">The sequence shown here is derived from an EMBL/GenBank/DDBJ whole genome shotgun (WGS) entry which is preliminary data.</text>
</comment>
<proteinExistence type="predicted"/>
<dbReference type="Gramene" id="PHT86797">
    <property type="protein sequence ID" value="PHT86797"/>
    <property type="gene ID" value="T459_08903"/>
</dbReference>
<dbReference type="Pfam" id="PF01585">
    <property type="entry name" value="G-patch"/>
    <property type="match status" value="1"/>
</dbReference>
<organism evidence="2 3">
    <name type="scientific">Capsicum annuum</name>
    <name type="common">Capsicum pepper</name>
    <dbReference type="NCBI Taxonomy" id="4072"/>
    <lineage>
        <taxon>Eukaryota</taxon>
        <taxon>Viridiplantae</taxon>
        <taxon>Streptophyta</taxon>
        <taxon>Embryophyta</taxon>
        <taxon>Tracheophyta</taxon>
        <taxon>Spermatophyta</taxon>
        <taxon>Magnoliopsida</taxon>
        <taxon>eudicotyledons</taxon>
        <taxon>Gunneridae</taxon>
        <taxon>Pentapetalae</taxon>
        <taxon>asterids</taxon>
        <taxon>lamiids</taxon>
        <taxon>Solanales</taxon>
        <taxon>Solanaceae</taxon>
        <taxon>Solanoideae</taxon>
        <taxon>Capsiceae</taxon>
        <taxon>Capsicum</taxon>
    </lineage>
</organism>
<sequence>MLFAAKIIASEILKYGYQPKMGLGPKVDATIEPIQLKYQRGTTGLRYKPTSGGVCSEGSGVIVFVPTQVPVLEQAGDEDIIEGIKNLFIVVIEREPQMDFKKLTIRDAEPGEVLQNWTINPSLFQQESS</sequence>
<keyword evidence="3" id="KW-1185">Reference proteome</keyword>
<reference evidence="2 3" key="1">
    <citation type="journal article" date="2014" name="Nat. Genet.">
        <title>Genome sequence of the hot pepper provides insights into the evolution of pungency in Capsicum species.</title>
        <authorList>
            <person name="Kim S."/>
            <person name="Park M."/>
            <person name="Yeom S.I."/>
            <person name="Kim Y.M."/>
            <person name="Lee J.M."/>
            <person name="Lee H.A."/>
            <person name="Seo E."/>
            <person name="Choi J."/>
            <person name="Cheong K."/>
            <person name="Kim K.T."/>
            <person name="Jung K."/>
            <person name="Lee G.W."/>
            <person name="Oh S.K."/>
            <person name="Bae C."/>
            <person name="Kim S.B."/>
            <person name="Lee H.Y."/>
            <person name="Kim S.Y."/>
            <person name="Kim M.S."/>
            <person name="Kang B.C."/>
            <person name="Jo Y.D."/>
            <person name="Yang H.B."/>
            <person name="Jeong H.J."/>
            <person name="Kang W.H."/>
            <person name="Kwon J.K."/>
            <person name="Shin C."/>
            <person name="Lim J.Y."/>
            <person name="Park J.H."/>
            <person name="Huh J.H."/>
            <person name="Kim J.S."/>
            <person name="Kim B.D."/>
            <person name="Cohen O."/>
            <person name="Paran I."/>
            <person name="Suh M.C."/>
            <person name="Lee S.B."/>
            <person name="Kim Y.K."/>
            <person name="Shin Y."/>
            <person name="Noh S.J."/>
            <person name="Park J."/>
            <person name="Seo Y.S."/>
            <person name="Kwon S.Y."/>
            <person name="Kim H.A."/>
            <person name="Park J.M."/>
            <person name="Kim H.J."/>
            <person name="Choi S.B."/>
            <person name="Bosland P.W."/>
            <person name="Reeves G."/>
            <person name="Jo S.H."/>
            <person name="Lee B.W."/>
            <person name="Cho H.T."/>
            <person name="Choi H.S."/>
            <person name="Lee M.S."/>
            <person name="Yu Y."/>
            <person name="Do Choi Y."/>
            <person name="Park B.S."/>
            <person name="van Deynze A."/>
            <person name="Ashrafi H."/>
            <person name="Hill T."/>
            <person name="Kim W.T."/>
            <person name="Pai H.S."/>
            <person name="Ahn H.K."/>
            <person name="Yeam I."/>
            <person name="Giovannoni J.J."/>
            <person name="Rose J.K."/>
            <person name="Sorensen I."/>
            <person name="Lee S.J."/>
            <person name="Kim R.W."/>
            <person name="Choi I.Y."/>
            <person name="Choi B.S."/>
            <person name="Lim J.S."/>
            <person name="Lee Y.H."/>
            <person name="Choi D."/>
        </authorList>
    </citation>
    <scope>NUCLEOTIDE SEQUENCE [LARGE SCALE GENOMIC DNA]</scope>
    <source>
        <strain evidence="3">cv. CM334</strain>
    </source>
</reference>
<dbReference type="Proteomes" id="UP000222542">
    <property type="component" value="Unassembled WGS sequence"/>
</dbReference>
<dbReference type="EMBL" id="AYRZ02000003">
    <property type="protein sequence ID" value="PHT86797.1"/>
    <property type="molecule type" value="Genomic_DNA"/>
</dbReference>
<reference evidence="2 3" key="2">
    <citation type="journal article" date="2017" name="Genome Biol.">
        <title>New reference genome sequences of hot pepper reveal the massive evolution of plant disease-resistance genes by retroduplication.</title>
        <authorList>
            <person name="Kim S."/>
            <person name="Park J."/>
            <person name="Yeom S.I."/>
            <person name="Kim Y.M."/>
            <person name="Seo E."/>
            <person name="Kim K.T."/>
            <person name="Kim M.S."/>
            <person name="Lee J.M."/>
            <person name="Cheong K."/>
            <person name="Shin H.S."/>
            <person name="Kim S.B."/>
            <person name="Han K."/>
            <person name="Lee J."/>
            <person name="Park M."/>
            <person name="Lee H.A."/>
            <person name="Lee H.Y."/>
            <person name="Lee Y."/>
            <person name="Oh S."/>
            <person name="Lee J.H."/>
            <person name="Choi E."/>
            <person name="Choi E."/>
            <person name="Lee S.E."/>
            <person name="Jeon J."/>
            <person name="Kim H."/>
            <person name="Choi G."/>
            <person name="Song H."/>
            <person name="Lee J."/>
            <person name="Lee S.C."/>
            <person name="Kwon J.K."/>
            <person name="Lee H.Y."/>
            <person name="Koo N."/>
            <person name="Hong Y."/>
            <person name="Kim R.W."/>
            <person name="Kang W.H."/>
            <person name="Huh J.H."/>
            <person name="Kang B.C."/>
            <person name="Yang T.J."/>
            <person name="Lee Y.H."/>
            <person name="Bennetzen J.L."/>
            <person name="Choi D."/>
        </authorList>
    </citation>
    <scope>NUCLEOTIDE SEQUENCE [LARGE SCALE GENOMIC DNA]</scope>
    <source>
        <strain evidence="3">cv. CM334</strain>
    </source>
</reference>
<dbReference type="GO" id="GO:0003676">
    <property type="term" value="F:nucleic acid binding"/>
    <property type="evidence" value="ECO:0007669"/>
    <property type="project" value="InterPro"/>
</dbReference>
<accession>A0A2G2ZXT1</accession>
<name>A0A2G2ZXT1_CAPAN</name>
<protein>
    <recommendedName>
        <fullName evidence="1">G-patch domain-containing protein</fullName>
    </recommendedName>
</protein>
<dbReference type="AlphaFoldDB" id="A0A2G2ZXT1"/>
<dbReference type="InterPro" id="IPR000467">
    <property type="entry name" value="G_patch_dom"/>
</dbReference>
<evidence type="ECO:0000259" key="1">
    <source>
        <dbReference type="Pfam" id="PF01585"/>
    </source>
</evidence>
<feature type="domain" description="G-patch" evidence="1">
    <location>
        <begin position="14"/>
        <end position="48"/>
    </location>
</feature>
<gene>
    <name evidence="2" type="ORF">T459_08903</name>
</gene>
<evidence type="ECO:0000313" key="2">
    <source>
        <dbReference type="EMBL" id="PHT86797.1"/>
    </source>
</evidence>